<keyword evidence="1 2" id="KW-0732">Signal</keyword>
<protein>
    <recommendedName>
        <fullName evidence="5">Lipoprotein SmpA/OmlA domain-containing protein</fullName>
    </recommendedName>
</protein>
<dbReference type="RefSeq" id="WP_196110420.1">
    <property type="nucleotide sequence ID" value="NZ_CP064943.1"/>
</dbReference>
<name>A0A7S9LJ74_9PSED</name>
<evidence type="ECO:0000256" key="2">
    <source>
        <dbReference type="SAM" id="SignalP"/>
    </source>
</evidence>
<evidence type="ECO:0000313" key="3">
    <source>
        <dbReference type="EMBL" id="QPH49810.1"/>
    </source>
</evidence>
<dbReference type="PROSITE" id="PS51257">
    <property type="entry name" value="PROKAR_LIPOPROTEIN"/>
    <property type="match status" value="1"/>
</dbReference>
<dbReference type="Gene3D" id="3.30.1450.10">
    <property type="match status" value="1"/>
</dbReference>
<reference evidence="3 4" key="1">
    <citation type="submission" date="2020-11" db="EMBL/GenBank/DDBJ databases">
        <title>Pseudomonas fulva producing VIM-24.</title>
        <authorList>
            <person name="Liu S."/>
        </authorList>
    </citation>
    <scope>NUCLEOTIDE SEQUENCE [LARGE SCALE GENOMIC DNA]</scope>
    <source>
        <strain evidence="3 4">ZDHY414</strain>
    </source>
</reference>
<feature type="chain" id="PRO_5030533274" description="Lipoprotein SmpA/OmlA domain-containing protein" evidence="2">
    <location>
        <begin position="21"/>
        <end position="103"/>
    </location>
</feature>
<dbReference type="InterPro" id="IPR037873">
    <property type="entry name" value="BamE-like"/>
</dbReference>
<dbReference type="EMBL" id="CP064946">
    <property type="protein sequence ID" value="QPH49810.1"/>
    <property type="molecule type" value="Genomic_DNA"/>
</dbReference>
<evidence type="ECO:0000313" key="4">
    <source>
        <dbReference type="Proteomes" id="UP000594430"/>
    </source>
</evidence>
<organism evidence="3 4">
    <name type="scientific">Pseudomonas fulva</name>
    <dbReference type="NCBI Taxonomy" id="47880"/>
    <lineage>
        <taxon>Bacteria</taxon>
        <taxon>Pseudomonadati</taxon>
        <taxon>Pseudomonadota</taxon>
        <taxon>Gammaproteobacteria</taxon>
        <taxon>Pseudomonadales</taxon>
        <taxon>Pseudomonadaceae</taxon>
        <taxon>Pseudomonas</taxon>
    </lineage>
</organism>
<gene>
    <name evidence="3" type="ORF">IZU98_03510</name>
</gene>
<feature type="signal peptide" evidence="2">
    <location>
        <begin position="1"/>
        <end position="20"/>
    </location>
</feature>
<evidence type="ECO:0008006" key="5">
    <source>
        <dbReference type="Google" id="ProtNLM"/>
    </source>
</evidence>
<dbReference type="Proteomes" id="UP000594430">
    <property type="component" value="Chromosome"/>
</dbReference>
<sequence length="103" mass="10804">MNKICVIAAALLLSACATTGGRPISQQQVEAIKPGQTTRDDLLSAFGKPLVQSKNSDGTEVLGWGYAKVGFAGSSYENQSISVIFGQDGKVVSYTTSQTANPY</sequence>
<evidence type="ECO:0000256" key="1">
    <source>
        <dbReference type="ARBA" id="ARBA00022729"/>
    </source>
</evidence>
<accession>A0A7S9LJ74</accession>
<proteinExistence type="predicted"/>
<dbReference type="AlphaFoldDB" id="A0A7S9LJ74"/>